<keyword evidence="4" id="KW-0997">Cell inner membrane</keyword>
<organism evidence="10 11">
    <name type="scientific">Candidatus Magasanikbacteria bacterium RIFOXYB1_FULL_40_15</name>
    <dbReference type="NCBI Taxonomy" id="1798697"/>
    <lineage>
        <taxon>Bacteria</taxon>
        <taxon>Candidatus Magasanikiibacteriota</taxon>
    </lineage>
</organism>
<feature type="transmembrane region" description="Helical" evidence="8">
    <location>
        <begin position="135"/>
        <end position="157"/>
    </location>
</feature>
<evidence type="ECO:0000313" key="10">
    <source>
        <dbReference type="EMBL" id="OGH83809.1"/>
    </source>
</evidence>
<dbReference type="InterPro" id="IPR018076">
    <property type="entry name" value="T2SS_GspF_dom"/>
</dbReference>
<keyword evidence="7 8" id="KW-0472">Membrane</keyword>
<gene>
    <name evidence="10" type="ORF">A2373_03590</name>
</gene>
<dbReference type="Proteomes" id="UP000176300">
    <property type="component" value="Unassembled WGS sequence"/>
</dbReference>
<proteinExistence type="inferred from homology"/>
<reference evidence="10 11" key="1">
    <citation type="journal article" date="2016" name="Nat. Commun.">
        <title>Thousands of microbial genomes shed light on interconnected biogeochemical processes in an aquifer system.</title>
        <authorList>
            <person name="Anantharaman K."/>
            <person name="Brown C.T."/>
            <person name="Hug L.A."/>
            <person name="Sharon I."/>
            <person name="Castelle C.J."/>
            <person name="Probst A.J."/>
            <person name="Thomas B.C."/>
            <person name="Singh A."/>
            <person name="Wilkins M.J."/>
            <person name="Karaoz U."/>
            <person name="Brodie E.L."/>
            <person name="Williams K.H."/>
            <person name="Hubbard S.S."/>
            <person name="Banfield J.F."/>
        </authorList>
    </citation>
    <scope>NUCLEOTIDE SEQUENCE [LARGE SCALE GENOMIC DNA]</scope>
</reference>
<evidence type="ECO:0000259" key="9">
    <source>
        <dbReference type="Pfam" id="PF00482"/>
    </source>
</evidence>
<name>A0A1F6NIX5_9BACT</name>
<evidence type="ECO:0000256" key="6">
    <source>
        <dbReference type="ARBA" id="ARBA00022989"/>
    </source>
</evidence>
<evidence type="ECO:0000256" key="4">
    <source>
        <dbReference type="ARBA" id="ARBA00022519"/>
    </source>
</evidence>
<evidence type="ECO:0000313" key="11">
    <source>
        <dbReference type="Proteomes" id="UP000176300"/>
    </source>
</evidence>
<dbReference type="PANTHER" id="PTHR30012:SF0">
    <property type="entry name" value="TYPE II SECRETION SYSTEM PROTEIN F-RELATED"/>
    <property type="match status" value="1"/>
</dbReference>
<dbReference type="AlphaFoldDB" id="A0A1F6NIX5"/>
<keyword evidence="5 8" id="KW-0812">Transmembrane</keyword>
<feature type="transmembrane region" description="Helical" evidence="8">
    <location>
        <begin position="345"/>
        <end position="366"/>
    </location>
</feature>
<evidence type="ECO:0000256" key="5">
    <source>
        <dbReference type="ARBA" id="ARBA00022692"/>
    </source>
</evidence>
<dbReference type="GO" id="GO:0015628">
    <property type="term" value="P:protein secretion by the type II secretion system"/>
    <property type="evidence" value="ECO:0007669"/>
    <property type="project" value="TreeGrafter"/>
</dbReference>
<evidence type="ECO:0000256" key="7">
    <source>
        <dbReference type="ARBA" id="ARBA00023136"/>
    </source>
</evidence>
<comment type="subcellular location">
    <subcellularLocation>
        <location evidence="1">Cell inner membrane</location>
        <topology evidence="1">Multi-pass membrane protein</topology>
    </subcellularLocation>
</comment>
<keyword evidence="3" id="KW-1003">Cell membrane</keyword>
<dbReference type="FunFam" id="1.20.81.30:FF:000001">
    <property type="entry name" value="Type II secretion system protein F"/>
    <property type="match status" value="2"/>
</dbReference>
<evidence type="ECO:0000256" key="1">
    <source>
        <dbReference type="ARBA" id="ARBA00004429"/>
    </source>
</evidence>
<dbReference type="InterPro" id="IPR042094">
    <property type="entry name" value="T2SS_GspF_sf"/>
</dbReference>
<feature type="domain" description="Type II secretion system protein GspF" evidence="9">
    <location>
        <begin position="35"/>
        <end position="158"/>
    </location>
</feature>
<dbReference type="EMBL" id="MFQS01000011">
    <property type="protein sequence ID" value="OGH83809.1"/>
    <property type="molecule type" value="Genomic_DNA"/>
</dbReference>
<sequence length="372" mass="41658">MSPKKEKKELSEFEEKLNNWIAKLTHISFIQKIFFVDHLRTMIHASLSLVESLEILAKETTNRKFKGIISEVKGEVEKGRPLSEVLNDYPKVFPPIYVKMIAAGEMSGKLNETLEQIVVQMKKTQELRSSIRGAMIYPAVIIIAIVGVAIFMMTSVLPKMMSLFSEFNAELPLATRILIKTTNFFSHPLNVIMIIVGVVGLITLFIFTLKKVYGFRKAIHIINLNLPIIGPVIKQINLARFSLTLSSLLKSTIPIIEAMDITADTCTNLQYQTSLHKIAVEIKSGRPLSELLAEYDKLYPPMVTEMIMVGERSGEVDRLLNELSDFYGSEVDKTMKNFAQIIEPIIIIVLGLAVGGVAVAIIMPMYTLVQAV</sequence>
<evidence type="ECO:0000256" key="2">
    <source>
        <dbReference type="ARBA" id="ARBA00005745"/>
    </source>
</evidence>
<comment type="similarity">
    <text evidence="2">Belongs to the GSP F family.</text>
</comment>
<dbReference type="PRINTS" id="PR00812">
    <property type="entry name" value="BCTERIALGSPF"/>
</dbReference>
<protein>
    <recommendedName>
        <fullName evidence="9">Type II secretion system protein GspF domain-containing protein</fullName>
    </recommendedName>
</protein>
<feature type="transmembrane region" description="Helical" evidence="8">
    <location>
        <begin position="189"/>
        <end position="209"/>
    </location>
</feature>
<accession>A0A1F6NIX5</accession>
<feature type="domain" description="Type II secretion system protein GspF" evidence="9">
    <location>
        <begin position="241"/>
        <end position="364"/>
    </location>
</feature>
<dbReference type="GO" id="GO:0005886">
    <property type="term" value="C:plasma membrane"/>
    <property type="evidence" value="ECO:0007669"/>
    <property type="project" value="UniProtKB-SubCell"/>
</dbReference>
<dbReference type="STRING" id="1798697.A2373_03590"/>
<keyword evidence="6 8" id="KW-1133">Transmembrane helix</keyword>
<dbReference type="Gene3D" id="1.20.81.30">
    <property type="entry name" value="Type II secretion system (T2SS), domain F"/>
    <property type="match status" value="2"/>
</dbReference>
<dbReference type="PANTHER" id="PTHR30012">
    <property type="entry name" value="GENERAL SECRETION PATHWAY PROTEIN"/>
    <property type="match status" value="1"/>
</dbReference>
<comment type="caution">
    <text evidence="10">The sequence shown here is derived from an EMBL/GenBank/DDBJ whole genome shotgun (WGS) entry which is preliminary data.</text>
</comment>
<dbReference type="InterPro" id="IPR003004">
    <property type="entry name" value="GspF/PilC"/>
</dbReference>
<evidence type="ECO:0000256" key="8">
    <source>
        <dbReference type="SAM" id="Phobius"/>
    </source>
</evidence>
<dbReference type="Pfam" id="PF00482">
    <property type="entry name" value="T2SSF"/>
    <property type="match status" value="2"/>
</dbReference>
<evidence type="ECO:0000256" key="3">
    <source>
        <dbReference type="ARBA" id="ARBA00022475"/>
    </source>
</evidence>